<accession>A0A7W9FL34</accession>
<feature type="domain" description="Surface antigen" evidence="1">
    <location>
        <begin position="17"/>
        <end position="126"/>
    </location>
</feature>
<organism evidence="2 3">
    <name type="scientific">Prosthecomicrobium pneumaticum</name>
    <dbReference type="NCBI Taxonomy" id="81895"/>
    <lineage>
        <taxon>Bacteria</taxon>
        <taxon>Pseudomonadati</taxon>
        <taxon>Pseudomonadota</taxon>
        <taxon>Alphaproteobacteria</taxon>
        <taxon>Hyphomicrobiales</taxon>
        <taxon>Kaistiaceae</taxon>
        <taxon>Prosthecomicrobium</taxon>
    </lineage>
</organism>
<evidence type="ECO:0000313" key="3">
    <source>
        <dbReference type="Proteomes" id="UP000523821"/>
    </source>
</evidence>
<keyword evidence="3" id="KW-1185">Reference proteome</keyword>
<dbReference type="AlphaFoldDB" id="A0A7W9FL34"/>
<dbReference type="Pfam" id="PF16998">
    <property type="entry name" value="17kDa_Anti_2"/>
    <property type="match status" value="1"/>
</dbReference>
<dbReference type="EMBL" id="JACHOO010000002">
    <property type="protein sequence ID" value="MBB5752069.1"/>
    <property type="molecule type" value="Genomic_DNA"/>
</dbReference>
<evidence type="ECO:0000313" key="2">
    <source>
        <dbReference type="EMBL" id="MBB5752069.1"/>
    </source>
</evidence>
<evidence type="ECO:0000259" key="1">
    <source>
        <dbReference type="Pfam" id="PF16998"/>
    </source>
</evidence>
<sequence length="137" mass="14349">MPALLSGCGLSPLAERAEVDRAVTGSVEAARPVPVARTVVDALDPSDWERIRLVAATTLSTAQQGEVIDWTNAATGSNGTVAATGEARRDAAAGLCRPFSLTVSDLRGIRRYRGEACRSQDGMARLIGMLPEDAALL</sequence>
<dbReference type="InterPro" id="IPR032635">
    <property type="entry name" value="Anti_2"/>
</dbReference>
<proteinExistence type="predicted"/>
<dbReference type="Proteomes" id="UP000523821">
    <property type="component" value="Unassembled WGS sequence"/>
</dbReference>
<name>A0A7W9FL34_9HYPH</name>
<dbReference type="RefSeq" id="WP_183853393.1">
    <property type="nucleotide sequence ID" value="NZ_JACHOO010000002.1"/>
</dbReference>
<reference evidence="2 3" key="1">
    <citation type="submission" date="2020-08" db="EMBL/GenBank/DDBJ databases">
        <title>Genomic Encyclopedia of Type Strains, Phase IV (KMG-IV): sequencing the most valuable type-strain genomes for metagenomic binning, comparative biology and taxonomic classification.</title>
        <authorList>
            <person name="Goeker M."/>
        </authorList>
    </citation>
    <scope>NUCLEOTIDE SEQUENCE [LARGE SCALE GENOMIC DNA]</scope>
    <source>
        <strain evidence="2 3">DSM 16268</strain>
    </source>
</reference>
<protein>
    <submittedName>
        <fullName evidence="2">Surface antigen</fullName>
    </submittedName>
</protein>
<comment type="caution">
    <text evidence="2">The sequence shown here is derived from an EMBL/GenBank/DDBJ whole genome shotgun (WGS) entry which is preliminary data.</text>
</comment>
<gene>
    <name evidence="2" type="ORF">GGQ63_001121</name>
</gene>